<accession>A0A401ZCJ1</accession>
<organism evidence="15 16">
    <name type="scientific">Dictyobacter aurantiacus</name>
    <dbReference type="NCBI Taxonomy" id="1936993"/>
    <lineage>
        <taxon>Bacteria</taxon>
        <taxon>Bacillati</taxon>
        <taxon>Chloroflexota</taxon>
        <taxon>Ktedonobacteria</taxon>
        <taxon>Ktedonobacterales</taxon>
        <taxon>Dictyobacteraceae</taxon>
        <taxon>Dictyobacter</taxon>
    </lineage>
</organism>
<dbReference type="GO" id="GO:0003723">
    <property type="term" value="F:RNA binding"/>
    <property type="evidence" value="ECO:0007669"/>
    <property type="project" value="UniProtKB-UniRule"/>
</dbReference>
<dbReference type="HAMAP" id="MF_01491">
    <property type="entry name" value="RNase_J_bact"/>
    <property type="match status" value="1"/>
</dbReference>
<dbReference type="SUPFAM" id="SSF56281">
    <property type="entry name" value="Metallo-hydrolase/oxidoreductase"/>
    <property type="match status" value="1"/>
</dbReference>
<evidence type="ECO:0000259" key="14">
    <source>
        <dbReference type="SMART" id="SM00849"/>
    </source>
</evidence>
<feature type="binding site" evidence="13">
    <location>
        <position position="162"/>
    </location>
    <ligand>
        <name>Zn(2+)</name>
        <dbReference type="ChEBI" id="CHEBI:29105"/>
        <label>1</label>
        <note>catalytic</note>
    </ligand>
</feature>
<feature type="active site" description="Proton acceptor" evidence="11">
    <location>
        <position position="367"/>
    </location>
</feature>
<dbReference type="Pfam" id="PF17770">
    <property type="entry name" value="RNase_J_C"/>
    <property type="match status" value="1"/>
</dbReference>
<feature type="binding site" evidence="13">
    <location>
        <position position="48"/>
    </location>
    <ligand>
        <name>Ca(2+)</name>
        <dbReference type="ChEBI" id="CHEBI:29108"/>
    </ligand>
</feature>
<evidence type="ECO:0000256" key="10">
    <source>
        <dbReference type="HAMAP-Rule" id="MF_01491"/>
    </source>
</evidence>
<sequence length="556" mass="61553">MTTEKVRLVPLGGLGEVGKNMMVVEYGEDIIIVDVGVMFPEEEMFGVDLVIPDTSYLTDKKDRIRAILITHGHEDHVGALPYVLPMLDFPPIFATRLTQGLINVKLKEHRLLDKVSVTAIAPGDQVELGSCFAEFFRVNHSIPDAIGIVIHTPVGAVVHTGDYKFDYTPVDGKPADLGLLGKIGNDGVLVMMGDSTRVESPGYTPSERVINDSFDKIFANAPGRILIATFASLISRVQQVLDTAQRYERFVAFMGRSMQNNVQMAIELGYLNMPKGMLIRPEDINKFNPEQVVVVCTGSQGEPTSALTRIANQDHRQIRIQPGDTVILSATPVPGNEKMVHRTINSLFRQGAEVFYQGISNVHVSGHGAQEELKLMLSLLRPRFFVPVHGEYRQLILHAKLAYSLGIPEENIIVAEDGDIIDVTEDSIKLKEHVSSGNVFVDGLSVGGVGQIVLRDRKVLSQDGILMVVLTIDKESGQPLAGPDIVSRGFVYMRDSEELLENARLRVLEALNAADKRPHSGSDWSFVKDKIKHTLSEFLYEQTRRRPMILPMVMEV</sequence>
<dbReference type="NCBIfam" id="TIGR00649">
    <property type="entry name" value="MG423"/>
    <property type="match status" value="1"/>
</dbReference>
<feature type="binding site" evidence="13">
    <location>
        <position position="76"/>
    </location>
    <ligand>
        <name>Zn(2+)</name>
        <dbReference type="ChEBI" id="CHEBI:29105"/>
        <label>1</label>
        <note>catalytic</note>
    </ligand>
</feature>
<comment type="subcellular location">
    <subcellularLocation>
        <location evidence="1 10">Cytoplasm</location>
    </subcellularLocation>
</comment>
<keyword evidence="6 10" id="KW-0378">Hydrolase</keyword>
<keyword evidence="8 10" id="KW-0269">Exonuclease</keyword>
<evidence type="ECO:0000256" key="3">
    <source>
        <dbReference type="ARBA" id="ARBA00022722"/>
    </source>
</evidence>
<dbReference type="InterPro" id="IPR041636">
    <property type="entry name" value="RNase_J_C"/>
</dbReference>
<evidence type="ECO:0000256" key="6">
    <source>
        <dbReference type="ARBA" id="ARBA00022801"/>
    </source>
</evidence>
<dbReference type="SMART" id="SM00849">
    <property type="entry name" value="Lactamase_B"/>
    <property type="match status" value="1"/>
</dbReference>
<dbReference type="GO" id="GO:0008270">
    <property type="term" value="F:zinc ion binding"/>
    <property type="evidence" value="ECO:0007669"/>
    <property type="project" value="InterPro"/>
</dbReference>
<dbReference type="GO" id="GO:0006364">
    <property type="term" value="P:rRNA processing"/>
    <property type="evidence" value="ECO:0007669"/>
    <property type="project" value="UniProtKB-UniRule"/>
</dbReference>
<dbReference type="GO" id="GO:0004521">
    <property type="term" value="F:RNA endonuclease activity"/>
    <property type="evidence" value="ECO:0007669"/>
    <property type="project" value="UniProtKB-UniRule"/>
</dbReference>
<feature type="binding site" evidence="10 12">
    <location>
        <begin position="363"/>
        <end position="367"/>
    </location>
    <ligand>
        <name>substrate</name>
    </ligand>
</feature>
<dbReference type="FunFam" id="3.10.20.580:FF:000001">
    <property type="entry name" value="Ribonuclease J"/>
    <property type="match status" value="1"/>
</dbReference>
<dbReference type="OrthoDB" id="9758375at2"/>
<reference evidence="16" key="1">
    <citation type="submission" date="2018-12" db="EMBL/GenBank/DDBJ databases">
        <title>Tengunoibacter tsumagoiensis gen. nov., sp. nov., Dictyobacter kobayashii sp. nov., D. alpinus sp. nov., and D. joshuensis sp. nov. and description of Dictyobacteraceae fam. nov. within the order Ktedonobacterales isolated from Tengu-no-mugimeshi.</title>
        <authorList>
            <person name="Wang C.M."/>
            <person name="Zheng Y."/>
            <person name="Sakai Y."/>
            <person name="Toyoda A."/>
            <person name="Minakuchi Y."/>
            <person name="Abe K."/>
            <person name="Yokota A."/>
            <person name="Yabe S."/>
        </authorList>
    </citation>
    <scope>NUCLEOTIDE SEQUENCE [LARGE SCALE GENOMIC DNA]</scope>
    <source>
        <strain evidence="16">S-27</strain>
    </source>
</reference>
<feature type="active site" description="Proton donor" evidence="11">
    <location>
        <position position="194"/>
    </location>
</feature>
<dbReference type="Pfam" id="PF22505">
    <property type="entry name" value="RNase_J_b_CASP"/>
    <property type="match status" value="1"/>
</dbReference>
<name>A0A401ZCJ1_9CHLR</name>
<comment type="cofactor">
    <cofactor evidence="13">
        <name>Zn(2+)</name>
        <dbReference type="ChEBI" id="CHEBI:29105"/>
    </cofactor>
    <text evidence="13">Binds 2 Zn(2+) ions per subunit. It is not clear if Zn(2+) or Mg(2+) is physiologically important.</text>
</comment>
<dbReference type="CDD" id="cd07714">
    <property type="entry name" value="RNaseJ_MBL-fold"/>
    <property type="match status" value="1"/>
</dbReference>
<gene>
    <name evidence="10 15" type="primary">rnj</name>
    <name evidence="15" type="ORF">KDAU_19400</name>
</gene>
<dbReference type="Pfam" id="PF12706">
    <property type="entry name" value="Lactamase_B_2"/>
    <property type="match status" value="1"/>
</dbReference>
<evidence type="ECO:0000313" key="16">
    <source>
        <dbReference type="Proteomes" id="UP000287224"/>
    </source>
</evidence>
<dbReference type="PANTHER" id="PTHR43694:SF1">
    <property type="entry name" value="RIBONUCLEASE J"/>
    <property type="match status" value="1"/>
</dbReference>
<dbReference type="InterPro" id="IPR055132">
    <property type="entry name" value="RNase_J_b_CASP"/>
</dbReference>
<dbReference type="InterPro" id="IPR001587">
    <property type="entry name" value="RNase_J_CS"/>
</dbReference>
<keyword evidence="16" id="KW-1185">Reference proteome</keyword>
<dbReference type="InterPro" id="IPR036866">
    <property type="entry name" value="RibonucZ/Hydroxyglut_hydro"/>
</dbReference>
<dbReference type="EC" id="3.1.-.-" evidence="10"/>
<dbReference type="Proteomes" id="UP000287224">
    <property type="component" value="Unassembled WGS sequence"/>
</dbReference>
<dbReference type="GO" id="GO:0005737">
    <property type="term" value="C:cytoplasm"/>
    <property type="evidence" value="ECO:0007669"/>
    <property type="project" value="UniProtKB-SubCell"/>
</dbReference>
<dbReference type="GO" id="GO:0004534">
    <property type="term" value="F:5'-3' RNA exonuclease activity"/>
    <property type="evidence" value="ECO:0007669"/>
    <property type="project" value="UniProtKB-UniRule"/>
</dbReference>
<feature type="binding site" evidence="13">
    <location>
        <position position="75"/>
    </location>
    <ligand>
        <name>Zn(2+)</name>
        <dbReference type="ChEBI" id="CHEBI:29105"/>
        <label>1</label>
        <note>catalytic</note>
    </ligand>
</feature>
<dbReference type="RefSeq" id="WP_126595742.1">
    <property type="nucleotide sequence ID" value="NZ_BIFQ01000001.1"/>
</dbReference>
<dbReference type="Gene3D" id="3.60.15.10">
    <property type="entry name" value="Ribonuclease Z/Hydroxyacylglutathione hydrolase-like"/>
    <property type="match status" value="1"/>
</dbReference>
<comment type="caution">
    <text evidence="15">The sequence shown here is derived from an EMBL/GenBank/DDBJ whole genome shotgun (WGS) entry which is preliminary data.</text>
</comment>
<keyword evidence="7 13" id="KW-0862">Zinc</keyword>
<dbReference type="EMBL" id="BIFQ01000001">
    <property type="protein sequence ID" value="GCE04611.1"/>
    <property type="molecule type" value="Genomic_DNA"/>
</dbReference>
<keyword evidence="3 10" id="KW-0540">Nuclease</keyword>
<proteinExistence type="inferred from homology"/>
<keyword evidence="4 13" id="KW-0479">Metal-binding</keyword>
<evidence type="ECO:0000256" key="1">
    <source>
        <dbReference type="ARBA" id="ARBA00004496"/>
    </source>
</evidence>
<evidence type="ECO:0000256" key="9">
    <source>
        <dbReference type="ARBA" id="ARBA00022884"/>
    </source>
</evidence>
<keyword evidence="13" id="KW-0106">Calcium</keyword>
<comment type="function">
    <text evidence="10">An RNase that has 5'-3' exonuclease and possibly endonuclease activity. Involved in maturation of rRNA and in some organisms also mRNA maturation and/or decay.</text>
</comment>
<feature type="binding site" evidence="13">
    <location>
        <position position="140"/>
    </location>
    <ligand>
        <name>Zn(2+)</name>
        <dbReference type="ChEBI" id="CHEBI:29105"/>
        <label>1</label>
        <note>catalytic</note>
    </ligand>
</feature>
<evidence type="ECO:0000256" key="2">
    <source>
        <dbReference type="ARBA" id="ARBA00022490"/>
    </source>
</evidence>
<feature type="binding site" evidence="13">
    <location>
        <position position="389"/>
    </location>
    <ligand>
        <name>Zn(2+)</name>
        <dbReference type="ChEBI" id="CHEBI:29105"/>
        <label>1</label>
        <note>catalytic</note>
    </ligand>
</feature>
<evidence type="ECO:0000256" key="11">
    <source>
        <dbReference type="PIRSR" id="PIRSR004803-1"/>
    </source>
</evidence>
<dbReference type="InterPro" id="IPR001279">
    <property type="entry name" value="Metallo-B-lactamas"/>
</dbReference>
<feature type="binding site" evidence="13">
    <location>
        <position position="46"/>
    </location>
    <ligand>
        <name>Ca(2+)</name>
        <dbReference type="ChEBI" id="CHEBI:29108"/>
    </ligand>
</feature>
<keyword evidence="10" id="KW-0698">rRNA processing</keyword>
<comment type="cofactor">
    <cofactor evidence="13">
        <name>Ca(2+)</name>
        <dbReference type="ChEBI" id="CHEBI:29108"/>
    </cofactor>
    <text evidence="13">Binds 1 Ca(2+) cation per subunit. Seen in 1 crystal structure, it is not clear if it is physiologically important.</text>
</comment>
<evidence type="ECO:0000256" key="7">
    <source>
        <dbReference type="ARBA" id="ARBA00022833"/>
    </source>
</evidence>
<dbReference type="Gene3D" id="3.10.20.580">
    <property type="match status" value="1"/>
</dbReference>
<comment type="subunit">
    <text evidence="10">Homodimer, may be a subunit of the RNA degradosome.</text>
</comment>
<keyword evidence="2 10" id="KW-0963">Cytoplasm</keyword>
<evidence type="ECO:0000256" key="5">
    <source>
        <dbReference type="ARBA" id="ARBA00022759"/>
    </source>
</evidence>
<feature type="binding site" evidence="13">
    <location>
        <position position="73"/>
    </location>
    <ligand>
        <name>Zn(2+)</name>
        <dbReference type="ChEBI" id="CHEBI:29105"/>
        <label>1</label>
        <note>catalytic</note>
    </ligand>
</feature>
<dbReference type="InterPro" id="IPR011108">
    <property type="entry name" value="RMMBL"/>
</dbReference>
<keyword evidence="5 10" id="KW-0255">Endonuclease</keyword>
<dbReference type="Gene3D" id="3.40.50.10710">
    <property type="entry name" value="Metallo-hydrolase/oxidoreductase"/>
    <property type="match status" value="1"/>
</dbReference>
<keyword evidence="9 10" id="KW-0694">RNA-binding</keyword>
<dbReference type="Pfam" id="PF07521">
    <property type="entry name" value="RMMBL"/>
    <property type="match status" value="1"/>
</dbReference>
<evidence type="ECO:0000256" key="8">
    <source>
        <dbReference type="ARBA" id="ARBA00022839"/>
    </source>
</evidence>
<protein>
    <recommendedName>
        <fullName evidence="10">Ribonuclease J</fullName>
        <shortName evidence="10">RNase J</shortName>
        <ecNumber evidence="10">3.1.-.-</ecNumber>
    </recommendedName>
</protein>
<comment type="similarity">
    <text evidence="10">Belongs to the metallo-beta-lactamase superfamily. RNA-metabolizing metallo-beta-lactamase-like family. Bacterial RNase J subfamily.</text>
</comment>
<evidence type="ECO:0000256" key="12">
    <source>
        <dbReference type="PIRSR" id="PIRSR004803-2"/>
    </source>
</evidence>
<evidence type="ECO:0000256" key="13">
    <source>
        <dbReference type="PIRSR" id="PIRSR004803-3"/>
    </source>
</evidence>
<dbReference type="PANTHER" id="PTHR43694">
    <property type="entry name" value="RIBONUCLEASE J"/>
    <property type="match status" value="1"/>
</dbReference>
<dbReference type="AlphaFoldDB" id="A0A401ZCJ1"/>
<feature type="binding site" evidence="13">
    <location>
        <position position="71"/>
    </location>
    <ligand>
        <name>Zn(2+)</name>
        <dbReference type="ChEBI" id="CHEBI:29105"/>
        <label>1</label>
        <note>catalytic</note>
    </ligand>
</feature>
<evidence type="ECO:0000313" key="15">
    <source>
        <dbReference type="EMBL" id="GCE04611.1"/>
    </source>
</evidence>
<dbReference type="InterPro" id="IPR004613">
    <property type="entry name" value="RNase_J"/>
</dbReference>
<dbReference type="InterPro" id="IPR030854">
    <property type="entry name" value="RNase_J_bac"/>
</dbReference>
<dbReference type="PROSITE" id="PS01292">
    <property type="entry name" value="UPF0036"/>
    <property type="match status" value="1"/>
</dbReference>
<evidence type="ECO:0000256" key="4">
    <source>
        <dbReference type="ARBA" id="ARBA00022723"/>
    </source>
</evidence>
<feature type="binding site" evidence="13">
    <location>
        <position position="442"/>
    </location>
    <ligand>
        <name>Ca(2+)</name>
        <dbReference type="ChEBI" id="CHEBI:29108"/>
    </ligand>
</feature>
<feature type="domain" description="Metallo-beta-lactamase" evidence="14">
    <location>
        <begin position="18"/>
        <end position="214"/>
    </location>
</feature>
<dbReference type="InterPro" id="IPR042173">
    <property type="entry name" value="RNase_J_2"/>
</dbReference>
<dbReference type="PIRSF" id="PIRSF004803">
    <property type="entry name" value="RnjA"/>
    <property type="match status" value="1"/>
</dbReference>